<dbReference type="InterPro" id="IPR013024">
    <property type="entry name" value="GGCT-like"/>
</dbReference>
<dbReference type="GO" id="GO:0016740">
    <property type="term" value="F:transferase activity"/>
    <property type="evidence" value="ECO:0007669"/>
    <property type="project" value="UniProtKB-KW"/>
</dbReference>
<dbReference type="EMBL" id="CH991588">
    <property type="protein sequence ID" value="EDQ84374.1"/>
    <property type="molecule type" value="Genomic_DNA"/>
</dbReference>
<dbReference type="RefSeq" id="XP_001750775.1">
    <property type="nucleotide sequence ID" value="XM_001750723.1"/>
</dbReference>
<evidence type="ECO:0000256" key="2">
    <source>
        <dbReference type="ARBA" id="ARBA00022679"/>
    </source>
</evidence>
<dbReference type="PANTHER" id="PTHR31544:SF2">
    <property type="entry name" value="AIG2-LIKE PROTEIN D"/>
    <property type="match status" value="1"/>
</dbReference>
<comment type="similarity">
    <text evidence="1">Belongs to the gamma-glutamylcyclotransferase family.</text>
</comment>
<evidence type="ECO:0000259" key="4">
    <source>
        <dbReference type="Pfam" id="PF06094"/>
    </source>
</evidence>
<accession>A9VDI5</accession>
<dbReference type="Pfam" id="PF06094">
    <property type="entry name" value="GGACT"/>
    <property type="match status" value="1"/>
</dbReference>
<gene>
    <name evidence="5" type="ORF">MONBRDRAFT_34713</name>
</gene>
<feature type="domain" description="Gamma-glutamylcyclotransferase AIG2-like" evidence="4">
    <location>
        <begin position="8"/>
        <end position="126"/>
    </location>
</feature>
<keyword evidence="2" id="KW-0808">Transferase</keyword>
<sequence>MAGATLWVFSYGTLRAPELQEILLGRRVEMRRAVLEDFAVQVDPHLGYLMLAVSPGSRVEGCLLEVTPAELLRFDAWEEVPLYQRAQVQARLAHTHELVSAICYLRPDVQGEPVSDPNCLATKDWTLVLAEARDLAATLPPL</sequence>
<dbReference type="InterPro" id="IPR036568">
    <property type="entry name" value="GGCT-like_sf"/>
</dbReference>
<dbReference type="InParanoid" id="A9VDI5"/>
<dbReference type="Proteomes" id="UP000001357">
    <property type="component" value="Unassembled WGS sequence"/>
</dbReference>
<organism evidence="5 6">
    <name type="scientific">Monosiga brevicollis</name>
    <name type="common">Choanoflagellate</name>
    <dbReference type="NCBI Taxonomy" id="81824"/>
    <lineage>
        <taxon>Eukaryota</taxon>
        <taxon>Choanoflagellata</taxon>
        <taxon>Craspedida</taxon>
        <taxon>Salpingoecidae</taxon>
        <taxon>Monosiga</taxon>
    </lineage>
</organism>
<dbReference type="GeneID" id="5896050"/>
<dbReference type="InterPro" id="IPR009288">
    <property type="entry name" value="AIG2-like_dom"/>
</dbReference>
<dbReference type="InterPro" id="IPR045038">
    <property type="entry name" value="AIG2-like"/>
</dbReference>
<dbReference type="SUPFAM" id="SSF110857">
    <property type="entry name" value="Gamma-glutamyl cyclotransferase-like"/>
    <property type="match status" value="1"/>
</dbReference>
<name>A9VDI5_MONBE</name>
<keyword evidence="6" id="KW-1185">Reference proteome</keyword>
<reference evidence="5 6" key="1">
    <citation type="journal article" date="2008" name="Nature">
        <title>The genome of the choanoflagellate Monosiga brevicollis and the origin of metazoans.</title>
        <authorList>
            <consortium name="JGI Sequencing"/>
            <person name="King N."/>
            <person name="Westbrook M.J."/>
            <person name="Young S.L."/>
            <person name="Kuo A."/>
            <person name="Abedin M."/>
            <person name="Chapman J."/>
            <person name="Fairclough S."/>
            <person name="Hellsten U."/>
            <person name="Isogai Y."/>
            <person name="Letunic I."/>
            <person name="Marr M."/>
            <person name="Pincus D."/>
            <person name="Putnam N."/>
            <person name="Rokas A."/>
            <person name="Wright K.J."/>
            <person name="Zuzow R."/>
            <person name="Dirks W."/>
            <person name="Good M."/>
            <person name="Goodstein D."/>
            <person name="Lemons D."/>
            <person name="Li W."/>
            <person name="Lyons J.B."/>
            <person name="Morris A."/>
            <person name="Nichols S."/>
            <person name="Richter D.J."/>
            <person name="Salamov A."/>
            <person name="Bork P."/>
            <person name="Lim W.A."/>
            <person name="Manning G."/>
            <person name="Miller W.T."/>
            <person name="McGinnis W."/>
            <person name="Shapiro H."/>
            <person name="Tjian R."/>
            <person name="Grigoriev I.V."/>
            <person name="Rokhsar D."/>
        </authorList>
    </citation>
    <scope>NUCLEOTIDE SEQUENCE [LARGE SCALE GENOMIC DNA]</scope>
    <source>
        <strain evidence="6">MX1 / ATCC 50154</strain>
    </source>
</reference>
<protein>
    <recommendedName>
        <fullName evidence="3">Putative gamma-glutamylcyclotransferase</fullName>
    </recommendedName>
</protein>
<proteinExistence type="inferred from homology"/>
<evidence type="ECO:0000256" key="3">
    <source>
        <dbReference type="ARBA" id="ARBA00030602"/>
    </source>
</evidence>
<dbReference type="PANTHER" id="PTHR31544">
    <property type="entry name" value="AIG2-LIKE PROTEIN D"/>
    <property type="match status" value="1"/>
</dbReference>
<evidence type="ECO:0000313" key="6">
    <source>
        <dbReference type="Proteomes" id="UP000001357"/>
    </source>
</evidence>
<dbReference type="AlphaFoldDB" id="A9VDI5"/>
<dbReference type="CDD" id="cd06661">
    <property type="entry name" value="GGCT_like"/>
    <property type="match status" value="1"/>
</dbReference>
<dbReference type="KEGG" id="mbr:MONBRDRAFT_34713"/>
<evidence type="ECO:0000256" key="1">
    <source>
        <dbReference type="ARBA" id="ARBA00008861"/>
    </source>
</evidence>
<dbReference type="Gene3D" id="3.10.490.10">
    <property type="entry name" value="Gamma-glutamyl cyclotransferase-like"/>
    <property type="match status" value="1"/>
</dbReference>
<evidence type="ECO:0000313" key="5">
    <source>
        <dbReference type="EMBL" id="EDQ84374.1"/>
    </source>
</evidence>